<feature type="region of interest" description="Disordered" evidence="1">
    <location>
        <begin position="157"/>
        <end position="190"/>
    </location>
</feature>
<evidence type="ECO:0000256" key="1">
    <source>
        <dbReference type="SAM" id="MobiDB-lite"/>
    </source>
</evidence>
<gene>
    <name evidence="3" type="ORF">ACEZDG_13145</name>
</gene>
<evidence type="ECO:0000313" key="3">
    <source>
        <dbReference type="EMBL" id="MFC1410215.1"/>
    </source>
</evidence>
<evidence type="ECO:0000256" key="2">
    <source>
        <dbReference type="SAM" id="SignalP"/>
    </source>
</evidence>
<sequence length="587" mass="61986">MNRTARRRGWLALLLTGALFAVLPAAVATAETPIDPTIPAPALPGPNPRTTPAGADGCGNDSIGWLQSGSFTLAVPWSPLNGVNFQGAVHVWDVDGSQQADALAPWSGNGMTVNLNADIDLQDGHTYGWNASTYNGTAYSNPTATCYFKVDRSSPGTPTISNPDFPQVGDPGTPQKAAGQPTTFSLSSSGDTLPSGCTAAGTPDCQVSGLDHFLYSLDQPLSLGSAQVSPSSDGTAEVTMTPSWGVHTLYVASVDAVGNQYNESNYTFMVPWQLPPPAETVISLTAPAKSGRAAPLTLSGQLSVGSFGPGEVVHVTRTDAGHPTGVVLPDAALSADGAFQLTDTPQTGGANTYRVSYPGDATHLASSASATVQVSRVSTALTVSTNASAYAYSATAKVTAHLGTSYNSRVVSIYAQPYGGMKTLVKTGTVDSHGNLAVSYKVSRRTTFTATFAGDDRYSPATATRVAWAYAKVSDMLSSYYTSTHYGTTSYRVYHRTAKAVLKAAVTPDKARQCIRFQVQRYYGHTWHTVSTSGCYSLSTASTGYGKLTLTHSVDEKFRMRAEYVHSSKDTTNLSTWGAWQYFTVRR</sequence>
<proteinExistence type="predicted"/>
<dbReference type="RefSeq" id="WP_380507466.1">
    <property type="nucleotide sequence ID" value="NZ_JBHEZX010000005.1"/>
</dbReference>
<evidence type="ECO:0008006" key="5">
    <source>
        <dbReference type="Google" id="ProtNLM"/>
    </source>
</evidence>
<evidence type="ECO:0000313" key="4">
    <source>
        <dbReference type="Proteomes" id="UP001592582"/>
    </source>
</evidence>
<keyword evidence="2" id="KW-0732">Signal</keyword>
<protein>
    <recommendedName>
        <fullName evidence="5">Ig-like domain (Group 3)</fullName>
    </recommendedName>
</protein>
<comment type="caution">
    <text evidence="3">The sequence shown here is derived from an EMBL/GenBank/DDBJ whole genome shotgun (WGS) entry which is preliminary data.</text>
</comment>
<feature type="chain" id="PRO_5045101348" description="Ig-like domain (Group 3)" evidence="2">
    <location>
        <begin position="31"/>
        <end position="587"/>
    </location>
</feature>
<accession>A0ABV6V909</accession>
<feature type="compositionally biased region" description="Polar residues" evidence="1">
    <location>
        <begin position="180"/>
        <end position="190"/>
    </location>
</feature>
<keyword evidence="4" id="KW-1185">Reference proteome</keyword>
<feature type="signal peptide" evidence="2">
    <location>
        <begin position="1"/>
        <end position="30"/>
    </location>
</feature>
<organism evidence="3 4">
    <name type="scientific">Streptacidiphilus alkalitolerans</name>
    <dbReference type="NCBI Taxonomy" id="3342712"/>
    <lineage>
        <taxon>Bacteria</taxon>
        <taxon>Bacillati</taxon>
        <taxon>Actinomycetota</taxon>
        <taxon>Actinomycetes</taxon>
        <taxon>Kitasatosporales</taxon>
        <taxon>Streptomycetaceae</taxon>
        <taxon>Streptacidiphilus</taxon>
    </lineage>
</organism>
<dbReference type="Proteomes" id="UP001592582">
    <property type="component" value="Unassembled WGS sequence"/>
</dbReference>
<dbReference type="EMBL" id="JBHEZX010000005">
    <property type="protein sequence ID" value="MFC1410215.1"/>
    <property type="molecule type" value="Genomic_DNA"/>
</dbReference>
<reference evidence="3 4" key="1">
    <citation type="submission" date="2024-09" db="EMBL/GenBank/DDBJ databases">
        <authorList>
            <person name="Lee S.D."/>
        </authorList>
    </citation>
    <scope>NUCLEOTIDE SEQUENCE [LARGE SCALE GENOMIC DNA]</scope>
    <source>
        <strain evidence="3 4">N1-1</strain>
    </source>
</reference>
<name>A0ABV6V909_9ACTN</name>